<feature type="coiled-coil region" evidence="22">
    <location>
        <begin position="48"/>
        <end position="75"/>
    </location>
</feature>
<comment type="catalytic activity">
    <reaction evidence="16">
        <text>N(4)-(alpha-D-Man-(1-&gt;2)-alpha-D-Man-(1-&gt;2)-alpha-D-Man-(1-&gt;3)-[alpha-D-Man-(1-&gt;3)-[alpha-D-Man-(1-&gt;2)-alpha-D-Man-(1-&gt;6)]-alpha-D-Man-(1-&gt;6)]-beta-D-Man-(1-&gt;4)-beta-D-GlcNAc-(1-&gt;4)-beta-D-GlcNAc)-L-asparaginyl-[protein] (N-glucan mannose isomer 8A1,2,3B1,3) + 3 H2O = N(4)-(alpha-D-Man-(1-&gt;3)-[alpha-D-Man-(1-&gt;3)-[alpha-D-Man-(1-&gt;6)]-alpha-D-Man-(1-&gt;6)]-beta-D-Man-(1-&gt;4)-beta-D-GlcNAc-(1-&gt;4)-beta-D-GlcNAc)-L-asparaginyl-[protein] (N-glucan mannose isomer 5A1,2) + 3 beta-D-mannose</text>
        <dbReference type="Rhea" id="RHEA:56028"/>
        <dbReference type="Rhea" id="RHEA-COMP:14358"/>
        <dbReference type="Rhea" id="RHEA-COMP:14367"/>
        <dbReference type="ChEBI" id="CHEBI:15377"/>
        <dbReference type="ChEBI" id="CHEBI:28563"/>
        <dbReference type="ChEBI" id="CHEBI:59087"/>
        <dbReference type="ChEBI" id="CHEBI:60628"/>
        <dbReference type="EC" id="3.2.1.113"/>
    </reaction>
</comment>
<evidence type="ECO:0000313" key="23">
    <source>
        <dbReference type="EMBL" id="PNR28903.1"/>
    </source>
</evidence>
<keyword evidence="15 21" id="KW-0326">Glycosidase</keyword>
<dbReference type="KEGG" id="ppp:112276117"/>
<evidence type="ECO:0000256" key="7">
    <source>
        <dbReference type="ARBA" id="ARBA00022801"/>
    </source>
</evidence>
<dbReference type="EnsemblPlants" id="Pp3c23_3680V3.2">
    <property type="protein sequence ID" value="Pp3c23_3680V3.2"/>
    <property type="gene ID" value="Pp3c23_3680"/>
</dbReference>
<feature type="active site" evidence="18">
    <location>
        <position position="348"/>
    </location>
</feature>
<keyword evidence="14" id="KW-0325">Glycoprotein</keyword>
<evidence type="ECO:0000256" key="14">
    <source>
        <dbReference type="ARBA" id="ARBA00023180"/>
    </source>
</evidence>
<dbReference type="PANTHER" id="PTHR11742:SF6">
    <property type="entry name" value="MANNOSYL-OLIGOSACCHARIDE ALPHA-1,2-MANNOSIDASE IA-RELATED"/>
    <property type="match status" value="1"/>
</dbReference>
<keyword evidence="8 19" id="KW-0106">Calcium</keyword>
<dbReference type="Proteomes" id="UP000006727">
    <property type="component" value="Chromosome 23"/>
</dbReference>
<comment type="pathway">
    <text evidence="3">Protein modification; protein glycosylation.</text>
</comment>
<evidence type="ECO:0000256" key="21">
    <source>
        <dbReference type="RuleBase" id="RU361193"/>
    </source>
</evidence>
<keyword evidence="5" id="KW-0812">Transmembrane</keyword>
<dbReference type="EnsemblPlants" id="Pp3c23_3680V3.4">
    <property type="protein sequence ID" value="Pp3c23_3680V3.4"/>
    <property type="gene ID" value="Pp3c23_3680"/>
</dbReference>
<dbReference type="GO" id="GO:0005783">
    <property type="term" value="C:endoplasmic reticulum"/>
    <property type="evidence" value="ECO:0000318"/>
    <property type="project" value="GO_Central"/>
</dbReference>
<dbReference type="PaxDb" id="3218-PP1S16_48V6.1"/>
<reference evidence="24" key="3">
    <citation type="submission" date="2020-12" db="UniProtKB">
        <authorList>
            <consortium name="EnsemblPlants"/>
        </authorList>
    </citation>
    <scope>IDENTIFICATION</scope>
</reference>
<keyword evidence="7 21" id="KW-0378">Hydrolase</keyword>
<dbReference type="EMBL" id="ABEU02000023">
    <property type="protein sequence ID" value="PNR28903.1"/>
    <property type="molecule type" value="Genomic_DNA"/>
</dbReference>
<evidence type="ECO:0000256" key="11">
    <source>
        <dbReference type="ARBA" id="ARBA00023034"/>
    </source>
</evidence>
<name>A0A2K1II02_PHYPA</name>
<feature type="disulfide bond" evidence="20">
    <location>
        <begin position="412"/>
        <end position="444"/>
    </location>
</feature>
<evidence type="ECO:0000256" key="12">
    <source>
        <dbReference type="ARBA" id="ARBA00023136"/>
    </source>
</evidence>
<protein>
    <recommendedName>
        <fullName evidence="21">alpha-1,2-Mannosidase</fullName>
        <ecNumber evidence="21">3.2.1.-</ecNumber>
    </recommendedName>
</protein>
<evidence type="ECO:0000256" key="9">
    <source>
        <dbReference type="ARBA" id="ARBA00022968"/>
    </source>
</evidence>
<dbReference type="OrthoDB" id="8118055at2759"/>
<keyword evidence="6 19" id="KW-0479">Metal-binding</keyword>
<dbReference type="EnsemblPlants" id="Pp3c23_3680V3.3">
    <property type="protein sequence ID" value="Pp3c23_3680V3.3"/>
    <property type="gene ID" value="Pp3c23_3680"/>
</dbReference>
<keyword evidence="13 20" id="KW-1015">Disulfide bond</keyword>
<evidence type="ECO:0000313" key="25">
    <source>
        <dbReference type="Proteomes" id="UP000006727"/>
    </source>
</evidence>
<dbReference type="STRING" id="3218.A0A2K1II02"/>
<dbReference type="GO" id="GO:0005509">
    <property type="term" value="F:calcium ion binding"/>
    <property type="evidence" value="ECO:0007669"/>
    <property type="project" value="InterPro"/>
</dbReference>
<evidence type="ECO:0000256" key="10">
    <source>
        <dbReference type="ARBA" id="ARBA00022989"/>
    </source>
</evidence>
<keyword evidence="9" id="KW-0735">Signal-anchor</keyword>
<dbReference type="Gramene" id="Pp3c23_3680V3.3">
    <property type="protein sequence ID" value="Pp3c23_3680V3.3"/>
    <property type="gene ID" value="Pp3c23_3680"/>
</dbReference>
<dbReference type="FunFam" id="1.50.10.10:FF:000017">
    <property type="entry name" value="alpha-1,2-Mannosidase"/>
    <property type="match status" value="1"/>
</dbReference>
<keyword evidence="22" id="KW-0175">Coiled coil</keyword>
<accession>A0A2K1II02</accession>
<sequence length="614" mass="70615">MARHTRTSTLLPRFLHPTYYLRRPRRVLILFAFFVCTTFLLWDRHSLVIRQEETVRNLTEENERLEHSLQKISILLKTKGETIPQELEFLKHEKSGTKVSGQSNTKGFFQRLLPDKRKPPVSDTDEDPVMAERREKVKAAMLHAWTCYEKYAWGMDELKPQSKTGENSFAGLGATIIDSLDTLYIMGLKKEYNKARDWVAENLDFNKDVHTSVFETTIRVLGGLLSAYDLSGEPMFLKKAQQITDRLLPAWNTPSGIPYGSINLATGDSNSPGWSGGNSILADLGTEQMEFIALTQRTNISKYKEKAERVIIQLKKVFPSDGLLPYYISPDSGQIDHGGKVTFGAMGDSFYEYLLKVWVLGNKTEVVKHYREMWEQSMEGMKSLVKKSSDGYTYLAERAGNQMIDKMDELACFVPGMLVLGTDGATPQKADEYLNLAQELAKTCYNMYRMTNSKLAGENYNFNNRMQVGTSWNIMRPETVESFMYLWRKTGDQKYRDWGWDIFQAFETQTKLPTGYTGLRDVNTGEKDDKMQTFFLAETLKYLYLLFSPSTVIPLDEWVFNTEAHPMRITPRVDEPIALEDQPVIIETTKASQLRQEYRQHLKGRRRGIDQRVN</sequence>
<evidence type="ECO:0000256" key="20">
    <source>
        <dbReference type="PIRSR" id="PIRSR601382-3"/>
    </source>
</evidence>
<dbReference type="GO" id="GO:0000139">
    <property type="term" value="C:Golgi membrane"/>
    <property type="evidence" value="ECO:0000318"/>
    <property type="project" value="GO_Central"/>
</dbReference>
<evidence type="ECO:0000256" key="18">
    <source>
        <dbReference type="PIRSR" id="PIRSR601382-1"/>
    </source>
</evidence>
<keyword evidence="11" id="KW-0333">Golgi apparatus</keyword>
<dbReference type="GO" id="GO:0009100">
    <property type="term" value="P:glycoprotein metabolic process"/>
    <property type="evidence" value="ECO:0007669"/>
    <property type="project" value="UniProtKB-ARBA"/>
</dbReference>
<keyword evidence="25" id="KW-1185">Reference proteome</keyword>
<dbReference type="PANTHER" id="PTHR11742">
    <property type="entry name" value="MANNOSYL-OLIGOSACCHARIDE ALPHA-1,2-MANNOSIDASE-RELATED"/>
    <property type="match status" value="1"/>
</dbReference>
<reference evidence="23 25" key="1">
    <citation type="journal article" date="2008" name="Science">
        <title>The Physcomitrella genome reveals evolutionary insights into the conquest of land by plants.</title>
        <authorList>
            <person name="Rensing S."/>
            <person name="Lang D."/>
            <person name="Zimmer A."/>
            <person name="Terry A."/>
            <person name="Salamov A."/>
            <person name="Shapiro H."/>
            <person name="Nishiyama T."/>
            <person name="Perroud P.-F."/>
            <person name="Lindquist E."/>
            <person name="Kamisugi Y."/>
            <person name="Tanahashi T."/>
            <person name="Sakakibara K."/>
            <person name="Fujita T."/>
            <person name="Oishi K."/>
            <person name="Shin-I T."/>
            <person name="Kuroki Y."/>
            <person name="Toyoda A."/>
            <person name="Suzuki Y."/>
            <person name="Hashimoto A."/>
            <person name="Yamaguchi K."/>
            <person name="Sugano A."/>
            <person name="Kohara Y."/>
            <person name="Fujiyama A."/>
            <person name="Anterola A."/>
            <person name="Aoki S."/>
            <person name="Ashton N."/>
            <person name="Barbazuk W.B."/>
            <person name="Barker E."/>
            <person name="Bennetzen J."/>
            <person name="Bezanilla M."/>
            <person name="Blankenship R."/>
            <person name="Cho S.H."/>
            <person name="Dutcher S."/>
            <person name="Estelle M."/>
            <person name="Fawcett J.A."/>
            <person name="Gundlach H."/>
            <person name="Hanada K."/>
            <person name="Heyl A."/>
            <person name="Hicks K.A."/>
            <person name="Hugh J."/>
            <person name="Lohr M."/>
            <person name="Mayer K."/>
            <person name="Melkozernov A."/>
            <person name="Murata T."/>
            <person name="Nelson D."/>
            <person name="Pils B."/>
            <person name="Prigge M."/>
            <person name="Reiss B."/>
            <person name="Renner T."/>
            <person name="Rombauts S."/>
            <person name="Rushton P."/>
            <person name="Sanderfoot A."/>
            <person name="Schween G."/>
            <person name="Shiu S.-H."/>
            <person name="Stueber K."/>
            <person name="Theodoulou F.L."/>
            <person name="Tu H."/>
            <person name="Van de Peer Y."/>
            <person name="Verrier P.J."/>
            <person name="Waters E."/>
            <person name="Wood A."/>
            <person name="Yang L."/>
            <person name="Cove D."/>
            <person name="Cuming A."/>
            <person name="Hasebe M."/>
            <person name="Lucas S."/>
            <person name="Mishler D.B."/>
            <person name="Reski R."/>
            <person name="Grigoriev I."/>
            <person name="Quatrano R.S."/>
            <person name="Boore J.L."/>
        </authorList>
    </citation>
    <scope>NUCLEOTIDE SEQUENCE [LARGE SCALE GENOMIC DNA]</scope>
    <source>
        <strain evidence="24 25">cv. Gransden 2004</strain>
    </source>
</reference>
<dbReference type="OMA" id="NICFACL"/>
<feature type="active site" description="Proton donor" evidence="18">
    <location>
        <position position="458"/>
    </location>
</feature>
<evidence type="ECO:0000256" key="4">
    <source>
        <dbReference type="ARBA" id="ARBA00007658"/>
    </source>
</evidence>
<comment type="cofactor">
    <cofactor evidence="1 19">
        <name>Ca(2+)</name>
        <dbReference type="ChEBI" id="CHEBI:29108"/>
    </cofactor>
</comment>
<gene>
    <name evidence="24" type="primary">LOC112276117</name>
    <name evidence="23" type="ORF">PHYPA_027595</name>
</gene>
<comment type="subcellular location">
    <subcellularLocation>
        <location evidence="2">Golgi apparatus membrane</location>
        <topology evidence="2">Single-pass type II membrane protein</topology>
    </subcellularLocation>
</comment>
<dbReference type="InterPro" id="IPR036026">
    <property type="entry name" value="Seven-hairpin_glycosidases"/>
</dbReference>
<evidence type="ECO:0000256" key="3">
    <source>
        <dbReference type="ARBA" id="ARBA00004922"/>
    </source>
</evidence>
<keyword evidence="12" id="KW-0472">Membrane</keyword>
<evidence type="ECO:0000256" key="6">
    <source>
        <dbReference type="ARBA" id="ARBA00022723"/>
    </source>
</evidence>
<dbReference type="Gene3D" id="1.50.10.10">
    <property type="match status" value="1"/>
</dbReference>
<dbReference type="SUPFAM" id="SSF48225">
    <property type="entry name" value="Seven-hairpin glycosidases"/>
    <property type="match status" value="1"/>
</dbReference>
<dbReference type="GeneID" id="112276117"/>
<evidence type="ECO:0000256" key="1">
    <source>
        <dbReference type="ARBA" id="ARBA00001913"/>
    </source>
</evidence>
<comment type="similarity">
    <text evidence="4 21">Belongs to the glycosyl hydrolase 47 family.</text>
</comment>
<organism evidence="23">
    <name type="scientific">Physcomitrium patens</name>
    <name type="common">Spreading-leaved earth moss</name>
    <name type="synonym">Physcomitrella patens</name>
    <dbReference type="NCBI Taxonomy" id="3218"/>
    <lineage>
        <taxon>Eukaryota</taxon>
        <taxon>Viridiplantae</taxon>
        <taxon>Streptophyta</taxon>
        <taxon>Embryophyta</taxon>
        <taxon>Bryophyta</taxon>
        <taxon>Bryophytina</taxon>
        <taxon>Bryopsida</taxon>
        <taxon>Funariidae</taxon>
        <taxon>Funariales</taxon>
        <taxon>Funariaceae</taxon>
        <taxon>Physcomitrium</taxon>
    </lineage>
</organism>
<dbReference type="GO" id="GO:0005975">
    <property type="term" value="P:carbohydrate metabolic process"/>
    <property type="evidence" value="ECO:0007669"/>
    <property type="project" value="InterPro"/>
</dbReference>
<evidence type="ECO:0000256" key="15">
    <source>
        <dbReference type="ARBA" id="ARBA00023295"/>
    </source>
</evidence>
<dbReference type="Gramene" id="Pp3c23_3680V3.1">
    <property type="protein sequence ID" value="Pp3c23_3680V3.1"/>
    <property type="gene ID" value="Pp3c23_3680"/>
</dbReference>
<dbReference type="Gramene" id="Pp3c23_3680V3.4">
    <property type="protein sequence ID" value="Pp3c23_3680V3.4"/>
    <property type="gene ID" value="Pp3c23_3680"/>
</dbReference>
<comment type="catalytic activity">
    <reaction evidence="17">
        <text>N(4)-(alpha-D-Man-(1-&gt;2)-alpha-D-Man-(1-&gt;2)-alpha-D-Man-(1-&gt;3)-[alpha-D-Man-(1-&gt;2)-alpha-D-Man-(1-&gt;3)-[alpha-D-Man-(1-&gt;2)-alpha-D-Man-(1-&gt;6)]-alpha-D-Man-(1-&gt;6)]-beta-D-Man-(1-&gt;4)-beta-D-GlcNAc-(1-&gt;4)-beta-D-GlcNAc)-L-asparaginyl-[protein] (N-glucan mannose isomer 9A1,2,3B1,2,3) + 4 H2O = N(4)-(alpha-D-Man-(1-&gt;3)-[alpha-D-Man-(1-&gt;3)-[alpha-D-Man-(1-&gt;6)]-alpha-D-Man-(1-&gt;6)]-beta-D-Man-(1-&gt;4)-beta-D-GlcNAc-(1-&gt;4)-beta-D-GlcNAc)-L-asparaginyl-[protein] (N-glucan mannose isomer 5A1,2) + 4 beta-D-mannose</text>
        <dbReference type="Rhea" id="RHEA:56008"/>
        <dbReference type="Rhea" id="RHEA-COMP:14356"/>
        <dbReference type="Rhea" id="RHEA-COMP:14367"/>
        <dbReference type="ChEBI" id="CHEBI:15377"/>
        <dbReference type="ChEBI" id="CHEBI:28563"/>
        <dbReference type="ChEBI" id="CHEBI:59087"/>
        <dbReference type="ChEBI" id="CHEBI:139493"/>
        <dbReference type="EC" id="3.2.1.113"/>
    </reaction>
</comment>
<feature type="active site" evidence="18">
    <location>
        <position position="478"/>
    </location>
</feature>
<dbReference type="FunCoup" id="A0A2K1II02">
    <property type="interactions" value="3509"/>
</dbReference>
<evidence type="ECO:0000256" key="19">
    <source>
        <dbReference type="PIRSR" id="PIRSR601382-2"/>
    </source>
</evidence>
<dbReference type="Pfam" id="PF01532">
    <property type="entry name" value="Glyco_hydro_47"/>
    <property type="match status" value="1"/>
</dbReference>
<dbReference type="GO" id="GO:0036503">
    <property type="term" value="P:ERAD pathway"/>
    <property type="evidence" value="ECO:0000318"/>
    <property type="project" value="GO_Central"/>
</dbReference>
<dbReference type="Gramene" id="Pp3c23_3680V3.2">
    <property type="protein sequence ID" value="Pp3c23_3680V3.2"/>
    <property type="gene ID" value="Pp3c23_3680"/>
</dbReference>
<dbReference type="InterPro" id="IPR050749">
    <property type="entry name" value="Glycosyl_Hydrolase_47"/>
</dbReference>
<evidence type="ECO:0000256" key="5">
    <source>
        <dbReference type="ARBA" id="ARBA00022692"/>
    </source>
</evidence>
<keyword evidence="10" id="KW-1133">Transmembrane helix</keyword>
<dbReference type="EC" id="3.2.1.-" evidence="21"/>
<dbReference type="GO" id="GO:0004571">
    <property type="term" value="F:mannosyl-oligosaccharide 1,2-alpha-mannosidase activity"/>
    <property type="evidence" value="ECO:0000318"/>
    <property type="project" value="GO_Central"/>
</dbReference>
<evidence type="ECO:0000256" key="2">
    <source>
        <dbReference type="ARBA" id="ARBA00004323"/>
    </source>
</evidence>
<feature type="active site" description="Proton donor" evidence="18">
    <location>
        <position position="215"/>
    </location>
</feature>
<proteinExistence type="inferred from homology"/>
<dbReference type="PRINTS" id="PR00747">
    <property type="entry name" value="GLYHDRLASE47"/>
</dbReference>
<reference evidence="23 25" key="2">
    <citation type="journal article" date="2018" name="Plant J.">
        <title>The Physcomitrella patens chromosome-scale assembly reveals moss genome structure and evolution.</title>
        <authorList>
            <person name="Lang D."/>
            <person name="Ullrich K.K."/>
            <person name="Murat F."/>
            <person name="Fuchs J."/>
            <person name="Jenkins J."/>
            <person name="Haas F.B."/>
            <person name="Piednoel M."/>
            <person name="Gundlach H."/>
            <person name="Van Bel M."/>
            <person name="Meyberg R."/>
            <person name="Vives C."/>
            <person name="Morata J."/>
            <person name="Symeonidi A."/>
            <person name="Hiss M."/>
            <person name="Muchero W."/>
            <person name="Kamisugi Y."/>
            <person name="Saleh O."/>
            <person name="Blanc G."/>
            <person name="Decker E.L."/>
            <person name="van Gessel N."/>
            <person name="Grimwood J."/>
            <person name="Hayes R.D."/>
            <person name="Graham S.W."/>
            <person name="Gunter L.E."/>
            <person name="McDaniel S.F."/>
            <person name="Hoernstein S.N.W."/>
            <person name="Larsson A."/>
            <person name="Li F.W."/>
            <person name="Perroud P.F."/>
            <person name="Phillips J."/>
            <person name="Ranjan P."/>
            <person name="Rokshar D.S."/>
            <person name="Rothfels C.J."/>
            <person name="Schneider L."/>
            <person name="Shu S."/>
            <person name="Stevenson D.W."/>
            <person name="Thummler F."/>
            <person name="Tillich M."/>
            <person name="Villarreal Aguilar J.C."/>
            <person name="Widiez T."/>
            <person name="Wong G.K."/>
            <person name="Wymore A."/>
            <person name="Zhang Y."/>
            <person name="Zimmer A.D."/>
            <person name="Quatrano R.S."/>
            <person name="Mayer K.F.X."/>
            <person name="Goodstein D."/>
            <person name="Casacuberta J.M."/>
            <person name="Vandepoele K."/>
            <person name="Reski R."/>
            <person name="Cuming A.C."/>
            <person name="Tuskan G.A."/>
            <person name="Maumus F."/>
            <person name="Salse J."/>
            <person name="Schmutz J."/>
            <person name="Rensing S.A."/>
        </authorList>
    </citation>
    <scope>NUCLEOTIDE SEQUENCE [LARGE SCALE GENOMIC DNA]</scope>
    <source>
        <strain evidence="24 25">cv. Gransden 2004</strain>
    </source>
</reference>
<evidence type="ECO:0000256" key="17">
    <source>
        <dbReference type="ARBA" id="ARBA00048605"/>
    </source>
</evidence>
<dbReference type="RefSeq" id="XP_024362923.1">
    <property type="nucleotide sequence ID" value="XM_024507155.2"/>
</dbReference>
<evidence type="ECO:0000313" key="24">
    <source>
        <dbReference type="EnsemblPlants" id="Pp3c23_3680V3.1"/>
    </source>
</evidence>
<evidence type="ECO:0000256" key="8">
    <source>
        <dbReference type="ARBA" id="ARBA00022837"/>
    </source>
</evidence>
<dbReference type="InterPro" id="IPR001382">
    <property type="entry name" value="Glyco_hydro_47"/>
</dbReference>
<dbReference type="InterPro" id="IPR012341">
    <property type="entry name" value="6hp_glycosidase-like_sf"/>
</dbReference>
<evidence type="ECO:0000256" key="16">
    <source>
        <dbReference type="ARBA" id="ARBA00047669"/>
    </source>
</evidence>
<evidence type="ECO:0000256" key="22">
    <source>
        <dbReference type="SAM" id="Coils"/>
    </source>
</evidence>
<evidence type="ECO:0000256" key="13">
    <source>
        <dbReference type="ARBA" id="ARBA00023157"/>
    </source>
</evidence>
<dbReference type="AlphaFoldDB" id="A0A2K1II02"/>
<feature type="binding site" evidence="19">
    <location>
        <position position="562"/>
    </location>
    <ligand>
        <name>Ca(2+)</name>
        <dbReference type="ChEBI" id="CHEBI:29108"/>
    </ligand>
</feature>
<dbReference type="EnsemblPlants" id="Pp3c23_3680V3.1">
    <property type="protein sequence ID" value="Pp3c23_3680V3.1"/>
    <property type="gene ID" value="Pp3c23_3680"/>
</dbReference>